<reference evidence="1" key="1">
    <citation type="submission" date="2019-11" db="EMBL/GenBank/DDBJ databases">
        <title>Bipolaris sorokiniana Genome sequencing.</title>
        <authorList>
            <person name="Wang H."/>
        </authorList>
    </citation>
    <scope>NUCLEOTIDE SEQUENCE</scope>
</reference>
<dbReference type="Proteomes" id="UP000624244">
    <property type="component" value="Unassembled WGS sequence"/>
</dbReference>
<evidence type="ECO:0000313" key="1">
    <source>
        <dbReference type="EMBL" id="KAF5848471.1"/>
    </source>
</evidence>
<name>A0A8H5ZDV9_COCSA</name>
<sequence length="94" mass="9817">MVKIALAGGTFGIGLAIHNVLKVQDTHEYVIFTKTPSDDAKAIMSTFDLAETLKAESIHTVISALSIADESSGQAQLNLTEASVGAGCVKRLVS</sequence>
<protein>
    <submittedName>
        <fullName evidence="1">Uncharacterized protein</fullName>
    </submittedName>
</protein>
<comment type="caution">
    <text evidence="1">The sequence shown here is derived from an EMBL/GenBank/DDBJ whole genome shotgun (WGS) entry which is preliminary data.</text>
</comment>
<organism evidence="1 2">
    <name type="scientific">Cochliobolus sativus</name>
    <name type="common">Common root rot and spot blotch fungus</name>
    <name type="synonym">Bipolaris sorokiniana</name>
    <dbReference type="NCBI Taxonomy" id="45130"/>
    <lineage>
        <taxon>Eukaryota</taxon>
        <taxon>Fungi</taxon>
        <taxon>Dikarya</taxon>
        <taxon>Ascomycota</taxon>
        <taxon>Pezizomycotina</taxon>
        <taxon>Dothideomycetes</taxon>
        <taxon>Pleosporomycetidae</taxon>
        <taxon>Pleosporales</taxon>
        <taxon>Pleosporineae</taxon>
        <taxon>Pleosporaceae</taxon>
        <taxon>Bipolaris</taxon>
    </lineage>
</organism>
<dbReference type="EMBL" id="WNKQ01000011">
    <property type="protein sequence ID" value="KAF5848471.1"/>
    <property type="molecule type" value="Genomic_DNA"/>
</dbReference>
<dbReference type="AlphaFoldDB" id="A0A8H5ZDV9"/>
<gene>
    <name evidence="1" type="ORF">GGP41_005883</name>
</gene>
<evidence type="ECO:0000313" key="2">
    <source>
        <dbReference type="Proteomes" id="UP000624244"/>
    </source>
</evidence>
<proteinExistence type="predicted"/>
<accession>A0A8H5ZDV9</accession>